<gene>
    <name evidence="2" type="ORF">CCR87_01910</name>
</gene>
<reference evidence="2" key="1">
    <citation type="submission" date="2017-05" db="EMBL/GenBank/DDBJ databases">
        <authorList>
            <person name="Imhoff J.F."/>
            <person name="Rahn T."/>
            <person name="Kuenzel S."/>
            <person name="Neulinger S.C."/>
        </authorList>
    </citation>
    <scope>NUCLEOTIDE SEQUENCE</scope>
    <source>
        <strain evidence="2">LMG 28126</strain>
    </source>
</reference>
<name>A0A934TGC8_9RHOB</name>
<organism evidence="2 3">
    <name type="scientific">Rhodobaculum claviforme</name>
    <dbReference type="NCBI Taxonomy" id="1549854"/>
    <lineage>
        <taxon>Bacteria</taxon>
        <taxon>Pseudomonadati</taxon>
        <taxon>Pseudomonadota</taxon>
        <taxon>Alphaproteobacteria</taxon>
        <taxon>Rhodobacterales</taxon>
        <taxon>Paracoccaceae</taxon>
        <taxon>Rhodobaculum</taxon>
    </lineage>
</organism>
<comment type="caution">
    <text evidence="2">The sequence shown here is derived from an EMBL/GenBank/DDBJ whole genome shotgun (WGS) entry which is preliminary data.</text>
</comment>
<protein>
    <submittedName>
        <fullName evidence="2">Uncharacterized protein</fullName>
    </submittedName>
</protein>
<sequence length="99" mass="9929">GGAVSVLGLIAAAGVMAAAAAALGAEFLMDRPQPSMLVFLALGDAVAVMAGVVLVSLVAMARAPGWSRWRRLHHAAFAVALAALAASLLNWDLAFGGAF</sequence>
<dbReference type="AlphaFoldDB" id="A0A934TGC8"/>
<keyword evidence="1" id="KW-0812">Transmembrane</keyword>
<keyword evidence="1" id="KW-0472">Membrane</keyword>
<feature type="transmembrane region" description="Helical" evidence="1">
    <location>
        <begin position="72"/>
        <end position="91"/>
    </location>
</feature>
<dbReference type="EMBL" id="NHSD01000101">
    <property type="protein sequence ID" value="MBK5926120.1"/>
    <property type="molecule type" value="Genomic_DNA"/>
</dbReference>
<dbReference type="Proteomes" id="UP000706333">
    <property type="component" value="Unassembled WGS sequence"/>
</dbReference>
<accession>A0A934TGC8</accession>
<evidence type="ECO:0000313" key="3">
    <source>
        <dbReference type="Proteomes" id="UP000706333"/>
    </source>
</evidence>
<feature type="transmembrane region" description="Helical" evidence="1">
    <location>
        <begin position="34"/>
        <end position="60"/>
    </location>
</feature>
<evidence type="ECO:0000313" key="2">
    <source>
        <dbReference type="EMBL" id="MBK5926120.1"/>
    </source>
</evidence>
<reference evidence="2" key="2">
    <citation type="journal article" date="2020" name="Microorganisms">
        <title>Osmotic Adaptation and Compatible Solute Biosynthesis of Phototrophic Bacteria as Revealed from Genome Analyses.</title>
        <authorList>
            <person name="Imhoff J.F."/>
            <person name="Rahn T."/>
            <person name="Kunzel S."/>
            <person name="Keller A."/>
            <person name="Neulinger S.C."/>
        </authorList>
    </citation>
    <scope>NUCLEOTIDE SEQUENCE</scope>
    <source>
        <strain evidence="2">LMG 28126</strain>
    </source>
</reference>
<evidence type="ECO:0000256" key="1">
    <source>
        <dbReference type="SAM" id="Phobius"/>
    </source>
</evidence>
<feature type="non-terminal residue" evidence="2">
    <location>
        <position position="1"/>
    </location>
</feature>
<keyword evidence="1" id="KW-1133">Transmembrane helix</keyword>
<keyword evidence="3" id="KW-1185">Reference proteome</keyword>
<dbReference type="RefSeq" id="WP_201155643.1">
    <property type="nucleotide sequence ID" value="NZ_NHSD01000101.1"/>
</dbReference>
<proteinExistence type="predicted"/>